<name>A0A451BLA1_9GAMM</name>
<accession>A0A451BLA1</accession>
<organism evidence="1">
    <name type="scientific">Candidatus Kentrum sp. SD</name>
    <dbReference type="NCBI Taxonomy" id="2126332"/>
    <lineage>
        <taxon>Bacteria</taxon>
        <taxon>Pseudomonadati</taxon>
        <taxon>Pseudomonadota</taxon>
        <taxon>Gammaproteobacteria</taxon>
        <taxon>Candidatus Kentrum</taxon>
    </lineage>
</organism>
<proteinExistence type="predicted"/>
<protein>
    <submittedName>
        <fullName evidence="1">Uncharacterized protein</fullName>
    </submittedName>
</protein>
<dbReference type="EMBL" id="CAADHB010000033">
    <property type="protein sequence ID" value="VFK79041.1"/>
    <property type="molecule type" value="Genomic_DNA"/>
</dbReference>
<sequence>MDENEYRSLYHAVNPFACPFEKAVLARHCGCEHLRYIHIAEREGAGCKGPLARETCLEFLDLLRRNARFALRLVDTSTAPLPHAREIKAQVGGLRGLARALRAADRAATLTMPDTMAPEDQSPGNVIENVHALLRDAMEAYGDMNALPYGEIVKEITRFEGRSRRGRKGKSGHRGAR</sequence>
<dbReference type="AlphaFoldDB" id="A0A451BLA1"/>
<reference evidence="1" key="1">
    <citation type="submission" date="2019-02" db="EMBL/GenBank/DDBJ databases">
        <authorList>
            <person name="Gruber-Vodicka R. H."/>
            <person name="Seah K. B. B."/>
        </authorList>
    </citation>
    <scope>NUCLEOTIDE SEQUENCE</scope>
    <source>
        <strain evidence="1">BECK_S127</strain>
    </source>
</reference>
<evidence type="ECO:0000313" key="1">
    <source>
        <dbReference type="EMBL" id="VFK79041.1"/>
    </source>
</evidence>
<gene>
    <name evidence="1" type="ORF">BECKSD772D_GA0070982_103323</name>
</gene>